<comment type="caution">
    <text evidence="1">The sequence shown here is derived from an EMBL/GenBank/DDBJ whole genome shotgun (WGS) entry which is preliminary data.</text>
</comment>
<sequence>MSFLGIIQQVWGNGTSIIYALVKAWLRPPALSRTDNANTILLTESEKYADLLVANSPVLSHGRSRPEWMTHGIDTSHKYEDHTEPFPTFDVVECEEAAMRVAHAQAGLLPPAHPLFAPDLTPIDGMSAVRADVRQYDDVFIHVAEARDALRTALHFASGKARSRYQHSHPAFASPKTPWRLNSSPLADEMTRCLTKTYQGCRHSVRVAPPSQIRLELETCLILAFASYVLSDAFMDAGGKNTIVPEFFAFVVEEGARWNPHATREVIYLCEEGLVEDGEDFLKLWEAWRWVVKIYIGILVLRHRHRPREDIIWA</sequence>
<proteinExistence type="predicted"/>
<gene>
    <name evidence="1" type="ORF">P171DRAFT_447822</name>
</gene>
<reference evidence="1" key="1">
    <citation type="journal article" date="2020" name="Stud. Mycol.">
        <title>101 Dothideomycetes genomes: a test case for predicting lifestyles and emergence of pathogens.</title>
        <authorList>
            <person name="Haridas S."/>
            <person name="Albert R."/>
            <person name="Binder M."/>
            <person name="Bloem J."/>
            <person name="Labutti K."/>
            <person name="Salamov A."/>
            <person name="Andreopoulos B."/>
            <person name="Baker S."/>
            <person name="Barry K."/>
            <person name="Bills G."/>
            <person name="Bluhm B."/>
            <person name="Cannon C."/>
            <person name="Castanera R."/>
            <person name="Culley D."/>
            <person name="Daum C."/>
            <person name="Ezra D."/>
            <person name="Gonzalez J."/>
            <person name="Henrissat B."/>
            <person name="Kuo A."/>
            <person name="Liang C."/>
            <person name="Lipzen A."/>
            <person name="Lutzoni F."/>
            <person name="Magnuson J."/>
            <person name="Mondo S."/>
            <person name="Nolan M."/>
            <person name="Ohm R."/>
            <person name="Pangilinan J."/>
            <person name="Park H.-J."/>
            <person name="Ramirez L."/>
            <person name="Alfaro M."/>
            <person name="Sun H."/>
            <person name="Tritt A."/>
            <person name="Yoshinaga Y."/>
            <person name="Zwiers L.-H."/>
            <person name="Turgeon B."/>
            <person name="Goodwin S."/>
            <person name="Spatafora J."/>
            <person name="Crous P."/>
            <person name="Grigoriev I."/>
        </authorList>
    </citation>
    <scope>NUCLEOTIDE SEQUENCE</scope>
    <source>
        <strain evidence="1">CBS 690.94</strain>
    </source>
</reference>
<dbReference type="Proteomes" id="UP000799764">
    <property type="component" value="Unassembled WGS sequence"/>
</dbReference>
<dbReference type="EMBL" id="MU001508">
    <property type="protein sequence ID" value="KAF2439837.1"/>
    <property type="molecule type" value="Genomic_DNA"/>
</dbReference>
<accession>A0A9P4U8A3</accession>
<dbReference type="OrthoDB" id="3797671at2759"/>
<dbReference type="AlphaFoldDB" id="A0A9P4U8A3"/>
<name>A0A9P4U8A3_9PLEO</name>
<protein>
    <submittedName>
        <fullName evidence="1">Uncharacterized protein</fullName>
    </submittedName>
</protein>
<evidence type="ECO:0000313" key="2">
    <source>
        <dbReference type="Proteomes" id="UP000799764"/>
    </source>
</evidence>
<keyword evidence="2" id="KW-1185">Reference proteome</keyword>
<evidence type="ECO:0000313" key="1">
    <source>
        <dbReference type="EMBL" id="KAF2439837.1"/>
    </source>
</evidence>
<organism evidence="1 2">
    <name type="scientific">Karstenula rhodostoma CBS 690.94</name>
    <dbReference type="NCBI Taxonomy" id="1392251"/>
    <lineage>
        <taxon>Eukaryota</taxon>
        <taxon>Fungi</taxon>
        <taxon>Dikarya</taxon>
        <taxon>Ascomycota</taxon>
        <taxon>Pezizomycotina</taxon>
        <taxon>Dothideomycetes</taxon>
        <taxon>Pleosporomycetidae</taxon>
        <taxon>Pleosporales</taxon>
        <taxon>Massarineae</taxon>
        <taxon>Didymosphaeriaceae</taxon>
        <taxon>Karstenula</taxon>
    </lineage>
</organism>